<accession>A0A139IIR4</accession>
<evidence type="ECO:0000313" key="2">
    <source>
        <dbReference type="Proteomes" id="UP000073492"/>
    </source>
</evidence>
<reference evidence="1 2" key="1">
    <citation type="submission" date="2015-07" db="EMBL/GenBank/DDBJ databases">
        <title>Comparative genomics of the Sigatoka disease complex on banana suggests a link between parallel evolutionary changes in Pseudocercospora fijiensis and Pseudocercospora eumusae and increased virulence on the banana host.</title>
        <authorList>
            <person name="Chang T.-C."/>
            <person name="Salvucci A."/>
            <person name="Crous P.W."/>
            <person name="Stergiopoulos I."/>
        </authorList>
    </citation>
    <scope>NUCLEOTIDE SEQUENCE [LARGE SCALE GENOMIC DNA]</scope>
    <source>
        <strain evidence="1 2">CBS 116634</strain>
    </source>
</reference>
<dbReference type="AlphaFoldDB" id="A0A139IIR4"/>
<evidence type="ECO:0000313" key="1">
    <source>
        <dbReference type="EMBL" id="KXT14580.1"/>
    </source>
</evidence>
<keyword evidence="2" id="KW-1185">Reference proteome</keyword>
<dbReference type="EMBL" id="LFZO01000079">
    <property type="protein sequence ID" value="KXT14580.1"/>
    <property type="molecule type" value="Genomic_DNA"/>
</dbReference>
<sequence>MTDYDSTPSLVSAHLSVHSTPDRMMNAATNDGAKRFGSAKTETRRGKDTVKYRGHNSRNIVPVTGAMAGIATQNGNTYLA</sequence>
<proteinExistence type="predicted"/>
<comment type="caution">
    <text evidence="1">The sequence shown here is derived from an EMBL/GenBank/DDBJ whole genome shotgun (WGS) entry which is preliminary data.</text>
</comment>
<organism evidence="1 2">
    <name type="scientific">Pseudocercospora musae</name>
    <dbReference type="NCBI Taxonomy" id="113226"/>
    <lineage>
        <taxon>Eukaryota</taxon>
        <taxon>Fungi</taxon>
        <taxon>Dikarya</taxon>
        <taxon>Ascomycota</taxon>
        <taxon>Pezizomycotina</taxon>
        <taxon>Dothideomycetes</taxon>
        <taxon>Dothideomycetidae</taxon>
        <taxon>Mycosphaerellales</taxon>
        <taxon>Mycosphaerellaceae</taxon>
        <taxon>Pseudocercospora</taxon>
    </lineage>
</organism>
<gene>
    <name evidence="1" type="ORF">AC579_9147</name>
</gene>
<dbReference type="Proteomes" id="UP000073492">
    <property type="component" value="Unassembled WGS sequence"/>
</dbReference>
<name>A0A139IIR4_9PEZI</name>
<protein>
    <submittedName>
        <fullName evidence="1">Uncharacterized protein</fullName>
    </submittedName>
</protein>